<dbReference type="InterPro" id="IPR050790">
    <property type="entry name" value="ExbB/TolQ_transport"/>
</dbReference>
<dbReference type="EMBL" id="NVQC01000016">
    <property type="protein sequence ID" value="PTL36317.1"/>
    <property type="molecule type" value="Genomic_DNA"/>
</dbReference>
<dbReference type="PANTHER" id="PTHR30625">
    <property type="entry name" value="PROTEIN TOLQ"/>
    <property type="match status" value="1"/>
</dbReference>
<keyword evidence="6" id="KW-0813">Transport</keyword>
<evidence type="ECO:0000256" key="4">
    <source>
        <dbReference type="ARBA" id="ARBA00022989"/>
    </source>
</evidence>
<evidence type="ECO:0000256" key="3">
    <source>
        <dbReference type="ARBA" id="ARBA00022692"/>
    </source>
</evidence>
<feature type="transmembrane region" description="Helical" evidence="7">
    <location>
        <begin position="125"/>
        <end position="149"/>
    </location>
</feature>
<keyword evidence="4 7" id="KW-1133">Transmembrane helix</keyword>
<dbReference type="InterPro" id="IPR002898">
    <property type="entry name" value="MotA_ExbB_proton_chnl"/>
</dbReference>
<reference evidence="9 10" key="1">
    <citation type="submission" date="2017-09" db="EMBL/GenBank/DDBJ databases">
        <title>Bloom of a denitrifying methanotroph, Candidatus Methylomirabilis limnetica, in a deep stratified lake.</title>
        <authorList>
            <person name="Graf J.S."/>
            <person name="Marchant H.K."/>
            <person name="Tienken D."/>
            <person name="Hach P.F."/>
            <person name="Brand A."/>
            <person name="Schubert C.J."/>
            <person name="Kuypers M.M."/>
            <person name="Milucka J."/>
        </authorList>
    </citation>
    <scope>NUCLEOTIDE SEQUENCE [LARGE SCALE GENOMIC DNA]</scope>
    <source>
        <strain evidence="9 10">Zug</strain>
    </source>
</reference>
<dbReference type="GO" id="GO:0017038">
    <property type="term" value="P:protein import"/>
    <property type="evidence" value="ECO:0007669"/>
    <property type="project" value="TreeGrafter"/>
</dbReference>
<keyword evidence="6" id="KW-0653">Protein transport</keyword>
<keyword evidence="10" id="KW-1185">Reference proteome</keyword>
<evidence type="ECO:0000313" key="9">
    <source>
        <dbReference type="EMBL" id="PTL36317.1"/>
    </source>
</evidence>
<gene>
    <name evidence="9" type="ORF">CLG94_04570</name>
</gene>
<keyword evidence="9" id="KW-0966">Cell projection</keyword>
<keyword evidence="9" id="KW-0282">Flagellum</keyword>
<protein>
    <submittedName>
        <fullName evidence="9">Flagellar motor protein MotA</fullName>
    </submittedName>
</protein>
<comment type="subcellular location">
    <subcellularLocation>
        <location evidence="1">Cell membrane</location>
        <topology evidence="1">Multi-pass membrane protein</topology>
    </subcellularLocation>
    <subcellularLocation>
        <location evidence="6">Membrane</location>
        <topology evidence="6">Multi-pass membrane protein</topology>
    </subcellularLocation>
</comment>
<dbReference type="GO" id="GO:0005886">
    <property type="term" value="C:plasma membrane"/>
    <property type="evidence" value="ECO:0007669"/>
    <property type="project" value="UniProtKB-SubCell"/>
</dbReference>
<name>A0A2T4TYY2_9BACT</name>
<evidence type="ECO:0000256" key="5">
    <source>
        <dbReference type="ARBA" id="ARBA00023136"/>
    </source>
</evidence>
<dbReference type="Pfam" id="PF01618">
    <property type="entry name" value="MotA_ExbB"/>
    <property type="match status" value="1"/>
</dbReference>
<sequence>MMGQGTFQFIANGGITMVILAIFSIYSLAVIGERFYTYYKAQKATEQVAGKGLQYVADGKRAEALRLCEQNAGSPVGKVLQAGLLAIIDQESPDLAGKRFSRRLESCKGAMQRATSAEITRLERYLGSLATLGNVSPFVGLFGTVLGIIRAFEAIAKTGSGGIGTVSSGIAEALVATAAGLFVAIPAVIAYNYFVGRVKDFTTAMDNAASEMVDRLLDQATHHGD</sequence>
<reference evidence="10" key="2">
    <citation type="journal article" date="2018" name="Environ. Microbiol.">
        <title>Bloom of a denitrifying methanotroph, 'Candidatus Methylomirabilis limnetica', in a deep stratified lake.</title>
        <authorList>
            <person name="Graf J.S."/>
            <person name="Mayr M.J."/>
            <person name="Marchant H.K."/>
            <person name="Tienken D."/>
            <person name="Hach P.F."/>
            <person name="Brand A."/>
            <person name="Schubert C.J."/>
            <person name="Kuypers M.M."/>
            <person name="Milucka J."/>
        </authorList>
    </citation>
    <scope>NUCLEOTIDE SEQUENCE [LARGE SCALE GENOMIC DNA]</scope>
    <source>
        <strain evidence="10">Zug</strain>
    </source>
</reference>
<organism evidence="9 10">
    <name type="scientific">Candidatus Methylomirabilis limnetica</name>
    <dbReference type="NCBI Taxonomy" id="2033718"/>
    <lineage>
        <taxon>Bacteria</taxon>
        <taxon>Candidatus Methylomirabilota</taxon>
        <taxon>Candidatus Methylomirabilia</taxon>
        <taxon>Candidatus Methylomirabilales</taxon>
        <taxon>Candidatus Methylomirabilaceae</taxon>
        <taxon>Candidatus Methylomirabilis</taxon>
    </lineage>
</organism>
<evidence type="ECO:0000256" key="6">
    <source>
        <dbReference type="RuleBase" id="RU004057"/>
    </source>
</evidence>
<evidence type="ECO:0000313" key="10">
    <source>
        <dbReference type="Proteomes" id="UP000241436"/>
    </source>
</evidence>
<evidence type="ECO:0000259" key="8">
    <source>
        <dbReference type="Pfam" id="PF01618"/>
    </source>
</evidence>
<accession>A0A2T4TYY2</accession>
<dbReference type="OrthoDB" id="9785627at2"/>
<proteinExistence type="inferred from homology"/>
<dbReference type="PANTHER" id="PTHR30625:SF3">
    <property type="entry name" value="TOL-PAL SYSTEM PROTEIN TOLQ"/>
    <property type="match status" value="1"/>
</dbReference>
<keyword evidence="5 7" id="KW-0472">Membrane</keyword>
<feature type="transmembrane region" description="Helical" evidence="7">
    <location>
        <begin position="6"/>
        <end position="31"/>
    </location>
</feature>
<evidence type="ECO:0000256" key="7">
    <source>
        <dbReference type="SAM" id="Phobius"/>
    </source>
</evidence>
<evidence type="ECO:0000256" key="2">
    <source>
        <dbReference type="ARBA" id="ARBA00022475"/>
    </source>
</evidence>
<dbReference type="RefSeq" id="WP_107561692.1">
    <property type="nucleotide sequence ID" value="NZ_NVQC01000016.1"/>
</dbReference>
<dbReference type="AlphaFoldDB" id="A0A2T4TYY2"/>
<keyword evidence="3 7" id="KW-0812">Transmembrane</keyword>
<keyword evidence="9" id="KW-0969">Cilium</keyword>
<feature type="transmembrane region" description="Helical" evidence="7">
    <location>
        <begin position="169"/>
        <end position="195"/>
    </location>
</feature>
<keyword evidence="2" id="KW-1003">Cell membrane</keyword>
<feature type="domain" description="MotA/TolQ/ExbB proton channel" evidence="8">
    <location>
        <begin position="101"/>
        <end position="206"/>
    </location>
</feature>
<evidence type="ECO:0000256" key="1">
    <source>
        <dbReference type="ARBA" id="ARBA00004651"/>
    </source>
</evidence>
<dbReference type="Proteomes" id="UP000241436">
    <property type="component" value="Unassembled WGS sequence"/>
</dbReference>
<comment type="caution">
    <text evidence="9">The sequence shown here is derived from an EMBL/GenBank/DDBJ whole genome shotgun (WGS) entry which is preliminary data.</text>
</comment>
<comment type="similarity">
    <text evidence="6">Belongs to the exbB/tolQ family.</text>
</comment>